<name>A0A9J5Y889_SOLCO</name>
<dbReference type="InterPro" id="IPR045040">
    <property type="entry name" value="PORR_fam"/>
</dbReference>
<keyword evidence="3" id="KW-1185">Reference proteome</keyword>
<reference evidence="2 3" key="1">
    <citation type="submission" date="2020-09" db="EMBL/GenBank/DDBJ databases">
        <title>De no assembly of potato wild relative species, Solanum commersonii.</title>
        <authorList>
            <person name="Cho K."/>
        </authorList>
    </citation>
    <scope>NUCLEOTIDE SEQUENCE [LARGE SCALE GENOMIC DNA]</scope>
    <source>
        <strain evidence="2">LZ3.2</strain>
        <tissue evidence="2">Leaf</tissue>
    </source>
</reference>
<dbReference type="PANTHER" id="PTHR31476">
    <property type="entry name" value="PROTEIN WHAT'S THIS FACTOR 1 HOMOLOG, CHLOROPLASTIC"/>
    <property type="match status" value="1"/>
</dbReference>
<dbReference type="AlphaFoldDB" id="A0A9J5Y889"/>
<organism evidence="2 3">
    <name type="scientific">Solanum commersonii</name>
    <name type="common">Commerson's wild potato</name>
    <name type="synonym">Commerson's nightshade</name>
    <dbReference type="NCBI Taxonomy" id="4109"/>
    <lineage>
        <taxon>Eukaryota</taxon>
        <taxon>Viridiplantae</taxon>
        <taxon>Streptophyta</taxon>
        <taxon>Embryophyta</taxon>
        <taxon>Tracheophyta</taxon>
        <taxon>Spermatophyta</taxon>
        <taxon>Magnoliopsida</taxon>
        <taxon>eudicotyledons</taxon>
        <taxon>Gunneridae</taxon>
        <taxon>Pentapetalae</taxon>
        <taxon>asterids</taxon>
        <taxon>lamiids</taxon>
        <taxon>Solanales</taxon>
        <taxon>Solanaceae</taxon>
        <taxon>Solanoideae</taxon>
        <taxon>Solaneae</taxon>
        <taxon>Solanum</taxon>
    </lineage>
</organism>
<protein>
    <recommendedName>
        <fullName evidence="1">PORR domain-containing protein</fullName>
    </recommendedName>
</protein>
<sequence>MGLFYHTLNILDSTCELLLTQPNSMIVISRLDMLARRFGFKQYEAWKLTRKSLLQIEQAKLALLAQFPQAITRLIKLLLLSNAGRLRLEHARIARKDFGLPDDFEFFVVLKYRKYFRLFDAKETRNKYIE</sequence>
<dbReference type="Proteomes" id="UP000824120">
    <property type="component" value="Chromosome 7"/>
</dbReference>
<dbReference type="OrthoDB" id="10473428at2759"/>
<proteinExistence type="predicted"/>
<dbReference type="PANTHER" id="PTHR31476:SF9">
    <property type="entry name" value="PROTEIN ROOT PRIMORDIUM DEFECTIVE 1"/>
    <property type="match status" value="1"/>
</dbReference>
<gene>
    <name evidence="2" type="ORF">H5410_036470</name>
</gene>
<evidence type="ECO:0000313" key="3">
    <source>
        <dbReference type="Proteomes" id="UP000824120"/>
    </source>
</evidence>
<comment type="caution">
    <text evidence="2">The sequence shown here is derived from an EMBL/GenBank/DDBJ whole genome shotgun (WGS) entry which is preliminary data.</text>
</comment>
<dbReference type="InterPro" id="IPR021099">
    <property type="entry name" value="PORR_domain"/>
</dbReference>
<evidence type="ECO:0000313" key="2">
    <source>
        <dbReference type="EMBL" id="KAG5595238.1"/>
    </source>
</evidence>
<dbReference type="Pfam" id="PF11955">
    <property type="entry name" value="PORR"/>
    <property type="match status" value="1"/>
</dbReference>
<dbReference type="EMBL" id="JACXVP010000007">
    <property type="protein sequence ID" value="KAG5595238.1"/>
    <property type="molecule type" value="Genomic_DNA"/>
</dbReference>
<feature type="domain" description="PORR" evidence="1">
    <location>
        <begin position="46"/>
        <end position="129"/>
    </location>
</feature>
<dbReference type="GO" id="GO:0003723">
    <property type="term" value="F:RNA binding"/>
    <property type="evidence" value="ECO:0007669"/>
    <property type="project" value="InterPro"/>
</dbReference>
<feature type="non-terminal residue" evidence="2">
    <location>
        <position position="130"/>
    </location>
</feature>
<accession>A0A9J5Y889</accession>
<evidence type="ECO:0000259" key="1">
    <source>
        <dbReference type="Pfam" id="PF11955"/>
    </source>
</evidence>